<gene>
    <name evidence="1" type="ORF">SAMN05661044_00097</name>
</gene>
<dbReference type="Gene3D" id="3.20.20.80">
    <property type="entry name" value="Glycosidases"/>
    <property type="match status" value="1"/>
</dbReference>
<accession>A0A1H7GK95</accession>
<proteinExistence type="predicted"/>
<organism evidence="1 2">
    <name type="scientific">Olivibacter domesticus</name>
    <name type="common">Pseudosphingobacterium domesticum</name>
    <dbReference type="NCBI Taxonomy" id="407022"/>
    <lineage>
        <taxon>Bacteria</taxon>
        <taxon>Pseudomonadati</taxon>
        <taxon>Bacteroidota</taxon>
        <taxon>Sphingobacteriia</taxon>
        <taxon>Sphingobacteriales</taxon>
        <taxon>Sphingobacteriaceae</taxon>
        <taxon>Olivibacter</taxon>
    </lineage>
</organism>
<evidence type="ECO:0000313" key="2">
    <source>
        <dbReference type="Proteomes" id="UP000199421"/>
    </source>
</evidence>
<dbReference type="EMBL" id="FOAF01000001">
    <property type="protein sequence ID" value="SEK37957.1"/>
    <property type="molecule type" value="Genomic_DNA"/>
</dbReference>
<dbReference type="STRING" id="407022.SAMN05661044_00097"/>
<sequence length="418" mass="46298">MIFLEKDRARGISLGHQEIENVYVGGTKVFPDQMYKPVIEQLGFAVYATTNRAMGGGNTKYTKALTQQAQMNLLKECRARWCRATVYPKWDGDLNNTPGNGGGNYGNFITRYTNWINLCVQNNIKVSTCVIDSLSTVYGNIGGGTNTTDINSATATDKTNAYNAGFLLGSGFMSRYGYLQLRPVIELSNEIELFRDILREGNTGGGLLASDYFPNKVAVAVSYFKGMAEGIKSINPDTIITTPASSGYKPLYLYDLLINEIPIIDWVNWHWYSDMQANVGAGNFPNTGQGVANIFDFLYMRWGKPLIMTEMNQRGIGYNGAVDGPESGDLHQDKQVAYWNKMLPLVLERSFIKAAICYAQLSDPYNSSSVESTYGVYYFPGLDTSLPPGDQDLTGLLTPKKVVSFFKEYVVKGRNGDI</sequence>
<evidence type="ECO:0000313" key="1">
    <source>
        <dbReference type="EMBL" id="SEK37957.1"/>
    </source>
</evidence>
<evidence type="ECO:0008006" key="3">
    <source>
        <dbReference type="Google" id="ProtNLM"/>
    </source>
</evidence>
<name>A0A1H7GK95_OLID1</name>
<dbReference type="Proteomes" id="UP000199421">
    <property type="component" value="Unassembled WGS sequence"/>
</dbReference>
<protein>
    <recommendedName>
        <fullName evidence="3">Glycosyl hydrolase catalytic core</fullName>
    </recommendedName>
</protein>
<dbReference type="InterPro" id="IPR017853">
    <property type="entry name" value="GH"/>
</dbReference>
<dbReference type="AlphaFoldDB" id="A0A1H7GK95"/>
<keyword evidence="2" id="KW-1185">Reference proteome</keyword>
<dbReference type="RefSeq" id="WP_093316528.1">
    <property type="nucleotide sequence ID" value="NZ_FOAF01000001.1"/>
</dbReference>
<reference evidence="2" key="1">
    <citation type="submission" date="2016-10" db="EMBL/GenBank/DDBJ databases">
        <authorList>
            <person name="Varghese N."/>
            <person name="Submissions S."/>
        </authorList>
    </citation>
    <scope>NUCLEOTIDE SEQUENCE [LARGE SCALE GENOMIC DNA]</scope>
    <source>
        <strain evidence="2">DSM 18733</strain>
    </source>
</reference>
<dbReference type="SUPFAM" id="SSF51445">
    <property type="entry name" value="(Trans)glycosidases"/>
    <property type="match status" value="1"/>
</dbReference>